<dbReference type="Pfam" id="PF03576">
    <property type="entry name" value="Peptidase_S58"/>
    <property type="match status" value="1"/>
</dbReference>
<keyword evidence="3" id="KW-1185">Reference proteome</keyword>
<evidence type="ECO:0000313" key="2">
    <source>
        <dbReference type="EMBL" id="TCS80401.1"/>
    </source>
</evidence>
<accession>A0A4R3KCN5</accession>
<dbReference type="CDD" id="cd02252">
    <property type="entry name" value="nylC_like"/>
    <property type="match status" value="1"/>
</dbReference>
<dbReference type="Proteomes" id="UP000295188">
    <property type="component" value="Unassembled WGS sequence"/>
</dbReference>
<protein>
    <submittedName>
        <fullName evidence="2">L-aminopeptidase/D-esterase-like protein</fullName>
    </submittedName>
</protein>
<gene>
    <name evidence="2" type="ORF">EDC37_1043</name>
</gene>
<reference evidence="2 3" key="1">
    <citation type="submission" date="2019-03" db="EMBL/GenBank/DDBJ databases">
        <title>Genomic Encyclopedia of Type Strains, Phase IV (KMG-IV): sequencing the most valuable type-strain genomes for metagenomic binning, comparative biology and taxonomic classification.</title>
        <authorList>
            <person name="Goeker M."/>
        </authorList>
    </citation>
    <scope>NUCLEOTIDE SEQUENCE [LARGE SCALE GENOMIC DNA]</scope>
    <source>
        <strain evidence="2 3">DSM 20467</strain>
    </source>
</reference>
<evidence type="ECO:0000313" key="3">
    <source>
        <dbReference type="Proteomes" id="UP000295188"/>
    </source>
</evidence>
<dbReference type="InterPro" id="IPR005321">
    <property type="entry name" value="Peptidase_S58_DmpA"/>
</dbReference>
<comment type="caution">
    <text evidence="2">The sequence shown here is derived from an EMBL/GenBank/DDBJ whole genome shotgun (WGS) entry which is preliminary data.</text>
</comment>
<dbReference type="EMBL" id="SMAA01000004">
    <property type="protein sequence ID" value="TCS80401.1"/>
    <property type="molecule type" value="Genomic_DNA"/>
</dbReference>
<dbReference type="PANTHER" id="PTHR36512">
    <property type="entry name" value="D-AMINOPEPTIDASE"/>
    <property type="match status" value="1"/>
</dbReference>
<comment type="similarity">
    <text evidence="1">Belongs to the peptidase S58 family.</text>
</comment>
<name>A0A4R3KCN5_9FIRM</name>
<keyword evidence="2" id="KW-0031">Aminopeptidase</keyword>
<dbReference type="PANTHER" id="PTHR36512:SF3">
    <property type="entry name" value="BLR5678 PROTEIN"/>
    <property type="match status" value="1"/>
</dbReference>
<dbReference type="AlphaFoldDB" id="A0A4R3KCN5"/>
<proteinExistence type="inferred from homology"/>
<evidence type="ECO:0000256" key="1">
    <source>
        <dbReference type="ARBA" id="ARBA00007068"/>
    </source>
</evidence>
<keyword evidence="2" id="KW-0645">Protease</keyword>
<dbReference type="InterPro" id="IPR016117">
    <property type="entry name" value="ArgJ-like_dom_sf"/>
</dbReference>
<keyword evidence="2" id="KW-0378">Hydrolase</keyword>
<sequence>MGFLTFLMNGTIEAAPHEHSEALHEIKIQDIEGVHIGNAQDNAAKTGVTAMIFPQGAQAGVDISGGGPASRETPVLSPTTNPTPLNALVLSGGSAYGLAAANGVMQYLEEHNIGFNTGFALVPIVCQSDIYDLSYGSNKIRPDSKMGYAACEDAMYNNNPRMGSVGAGTGATVGKLYGMKQSEKSGLGIYAVQMGNIKIAAVVTVNALGDIYDAESGQKLAGLKTPDRKAFLDSSQEMYRAGAKIKSDRTNTTIGAIITNASFDKTQLTKIASMTRNAYARCIRPVGTLADGDTIYAVSVGDQKADLNTIGTLAADVMSEAIKRAVESSAMDDTDYLANCRSIGK</sequence>
<dbReference type="SUPFAM" id="SSF56266">
    <property type="entry name" value="DmpA/ArgJ-like"/>
    <property type="match status" value="1"/>
</dbReference>
<dbReference type="Gene3D" id="3.60.70.12">
    <property type="entry name" value="L-amino peptidase D-ALA esterase/amidase"/>
    <property type="match status" value="1"/>
</dbReference>
<organism evidence="2 3">
    <name type="scientific">Pectinatus cerevisiiphilus</name>
    <dbReference type="NCBI Taxonomy" id="86956"/>
    <lineage>
        <taxon>Bacteria</taxon>
        <taxon>Bacillati</taxon>
        <taxon>Bacillota</taxon>
        <taxon>Negativicutes</taxon>
        <taxon>Selenomonadales</taxon>
        <taxon>Selenomonadaceae</taxon>
        <taxon>Pectinatus</taxon>
    </lineage>
</organism>
<dbReference type="GO" id="GO:0004177">
    <property type="term" value="F:aminopeptidase activity"/>
    <property type="evidence" value="ECO:0007669"/>
    <property type="project" value="UniProtKB-KW"/>
</dbReference>